<dbReference type="GO" id="GO:0005737">
    <property type="term" value="C:cytoplasm"/>
    <property type="evidence" value="ECO:0007669"/>
    <property type="project" value="TreeGrafter"/>
</dbReference>
<dbReference type="GO" id="GO:0046872">
    <property type="term" value="F:metal ion binding"/>
    <property type="evidence" value="ECO:0007669"/>
    <property type="project" value="UniProtKB-KW"/>
</dbReference>
<dbReference type="Pfam" id="PF01784">
    <property type="entry name" value="DUF34_NIF3"/>
    <property type="match status" value="1"/>
</dbReference>
<evidence type="ECO:0000256" key="4">
    <source>
        <dbReference type="PIRSR" id="PIRSR602678-1"/>
    </source>
</evidence>
<reference evidence="5" key="2">
    <citation type="submission" date="2021-04" db="EMBL/GenBank/DDBJ databases">
        <authorList>
            <person name="Gilroy R."/>
        </authorList>
    </citation>
    <scope>NUCLEOTIDE SEQUENCE</scope>
    <source>
        <strain evidence="5">1068</strain>
    </source>
</reference>
<proteinExistence type="inferred from homology"/>
<evidence type="ECO:0000256" key="2">
    <source>
        <dbReference type="ARBA" id="ARBA00022112"/>
    </source>
</evidence>
<dbReference type="Gene3D" id="3.40.1390.30">
    <property type="entry name" value="NIF3 (NGG1p interacting factor 3)-like"/>
    <property type="match status" value="2"/>
</dbReference>
<organism evidence="5 6">
    <name type="scientific">Candidatus Blautia pullicola</name>
    <dbReference type="NCBI Taxonomy" id="2838498"/>
    <lineage>
        <taxon>Bacteria</taxon>
        <taxon>Bacillati</taxon>
        <taxon>Bacillota</taxon>
        <taxon>Clostridia</taxon>
        <taxon>Lachnospirales</taxon>
        <taxon>Lachnospiraceae</taxon>
        <taxon>Blautia</taxon>
    </lineage>
</organism>
<dbReference type="InterPro" id="IPR002678">
    <property type="entry name" value="DUF34/NIF3"/>
</dbReference>
<comment type="similarity">
    <text evidence="1">Belongs to the GTP cyclohydrolase I type 2/NIF3 family.</text>
</comment>
<dbReference type="PANTHER" id="PTHR13799">
    <property type="entry name" value="NGG1 INTERACTING FACTOR 3"/>
    <property type="match status" value="1"/>
</dbReference>
<dbReference type="FunFam" id="3.40.1390.30:FF:000001">
    <property type="entry name" value="GTP cyclohydrolase 1 type 2"/>
    <property type="match status" value="1"/>
</dbReference>
<evidence type="ECO:0000256" key="1">
    <source>
        <dbReference type="ARBA" id="ARBA00006964"/>
    </source>
</evidence>
<feature type="binding site" evidence="4">
    <location>
        <position position="224"/>
    </location>
    <ligand>
        <name>a divalent metal cation</name>
        <dbReference type="ChEBI" id="CHEBI:60240"/>
        <label>1</label>
    </ligand>
</feature>
<feature type="binding site" evidence="4">
    <location>
        <position position="103"/>
    </location>
    <ligand>
        <name>a divalent metal cation</name>
        <dbReference type="ChEBI" id="CHEBI:60240"/>
        <label>1</label>
    </ligand>
</feature>
<evidence type="ECO:0000313" key="6">
    <source>
        <dbReference type="Proteomes" id="UP000824056"/>
    </source>
</evidence>
<comment type="caution">
    <text evidence="5">The sequence shown here is derived from an EMBL/GenBank/DDBJ whole genome shotgun (WGS) entry which is preliminary data.</text>
</comment>
<dbReference type="InterPro" id="IPR036069">
    <property type="entry name" value="DUF34/NIF3_sf"/>
</dbReference>
<dbReference type="AlphaFoldDB" id="A0A9D2FS74"/>
<dbReference type="PANTHER" id="PTHR13799:SF14">
    <property type="entry name" value="GTP CYCLOHYDROLASE 1 TYPE 2 HOMOLOG"/>
    <property type="match status" value="1"/>
</dbReference>
<accession>A0A9D2FS74</accession>
<dbReference type="NCBIfam" id="TIGR00486">
    <property type="entry name" value="YbgI_SA1388"/>
    <property type="match status" value="1"/>
</dbReference>
<dbReference type="SUPFAM" id="SSF102705">
    <property type="entry name" value="NIF3 (NGG1p interacting factor 3)-like"/>
    <property type="match status" value="1"/>
</dbReference>
<protein>
    <recommendedName>
        <fullName evidence="2">GTP cyclohydrolase 1 type 2 homolog</fullName>
    </recommendedName>
</protein>
<dbReference type="EMBL" id="DXBG01000258">
    <property type="protein sequence ID" value="HIZ66404.1"/>
    <property type="molecule type" value="Genomic_DNA"/>
</dbReference>
<gene>
    <name evidence="5" type="ORF">H9809_10995</name>
</gene>
<feature type="binding site" evidence="4">
    <location>
        <position position="64"/>
    </location>
    <ligand>
        <name>a divalent metal cation</name>
        <dbReference type="ChEBI" id="CHEBI:60240"/>
        <label>2</label>
    </ligand>
</feature>
<feature type="binding site" evidence="4">
    <location>
        <position position="228"/>
    </location>
    <ligand>
        <name>a divalent metal cation</name>
        <dbReference type="ChEBI" id="CHEBI:60240"/>
        <label>1</label>
    </ligand>
</feature>
<reference evidence="5" key="1">
    <citation type="journal article" date="2021" name="PeerJ">
        <title>Extensive microbial diversity within the chicken gut microbiome revealed by metagenomics and culture.</title>
        <authorList>
            <person name="Gilroy R."/>
            <person name="Ravi A."/>
            <person name="Getino M."/>
            <person name="Pursley I."/>
            <person name="Horton D.L."/>
            <person name="Alikhan N.F."/>
            <person name="Baker D."/>
            <person name="Gharbi K."/>
            <person name="Hall N."/>
            <person name="Watson M."/>
            <person name="Adriaenssens E.M."/>
            <person name="Foster-Nyarko E."/>
            <person name="Jarju S."/>
            <person name="Secka A."/>
            <person name="Antonio M."/>
            <person name="Oren A."/>
            <person name="Chaudhuri R.R."/>
            <person name="La Ragione R."/>
            <person name="Hildebrand F."/>
            <person name="Pallen M.J."/>
        </authorList>
    </citation>
    <scope>NUCLEOTIDE SEQUENCE</scope>
    <source>
        <strain evidence="5">1068</strain>
    </source>
</reference>
<evidence type="ECO:0000256" key="3">
    <source>
        <dbReference type="ARBA" id="ARBA00022723"/>
    </source>
</evidence>
<dbReference type="Proteomes" id="UP000824056">
    <property type="component" value="Unassembled WGS sequence"/>
</dbReference>
<keyword evidence="3 4" id="KW-0479">Metal-binding</keyword>
<sequence length="260" mass="29021">MKGKEIIRVLEEHYPLSYAESWDNSGFLAGDPQWEVKKIFLALDVTDETIEAAAKVGADMMITHHPLIFSGMKSVRADDLTGRKIIRLIENKISSYAMHTNFDVLGMADLSGDLLGLTNRQVLEVTYQEAGRQEGIGRVGSLERPMCLKDFGAFVKERFSLPFVKLYGNPMTMLERAAICTGSGKSLLKDVLKSGAQVYVTGDMDYHNAIDAVAQGVCIVDAGHYGTEYLFMEYMEEKLKDWLPQIEVAKMEISHPCQVL</sequence>
<evidence type="ECO:0000313" key="5">
    <source>
        <dbReference type="EMBL" id="HIZ66404.1"/>
    </source>
</evidence>
<name>A0A9D2FS74_9FIRM</name>
<feature type="binding site" evidence="4">
    <location>
        <position position="65"/>
    </location>
    <ligand>
        <name>a divalent metal cation</name>
        <dbReference type="ChEBI" id="CHEBI:60240"/>
        <label>1</label>
    </ligand>
</feature>